<dbReference type="Pfam" id="PF00801">
    <property type="entry name" value="PKD"/>
    <property type="match status" value="1"/>
</dbReference>
<evidence type="ECO:0000256" key="1">
    <source>
        <dbReference type="ARBA" id="ARBA00022729"/>
    </source>
</evidence>
<dbReference type="Pfam" id="PF20433">
    <property type="entry name" value="PKAT_KLD"/>
    <property type="match status" value="1"/>
</dbReference>
<comment type="caution">
    <text evidence="8">The sequence shown here is derived from an EMBL/GenBank/DDBJ whole genome shotgun (WGS) entry which is preliminary data.</text>
</comment>
<protein>
    <recommendedName>
        <fullName evidence="7">PKD domain-containing protein</fullName>
    </recommendedName>
</protein>
<dbReference type="Proteomes" id="UP001046870">
    <property type="component" value="Chromosome 21"/>
</dbReference>
<evidence type="ECO:0000259" key="7">
    <source>
        <dbReference type="PROSITE" id="PS50093"/>
    </source>
</evidence>
<evidence type="ECO:0000256" key="2">
    <source>
        <dbReference type="ARBA" id="ARBA00023180"/>
    </source>
</evidence>
<dbReference type="InterPro" id="IPR045219">
    <property type="entry name" value="PKAT"/>
</dbReference>
<name>A0A9D3PEG5_MEGAT</name>
<dbReference type="EMBL" id="JAFDVH010000021">
    <property type="protein sequence ID" value="KAG7457484.1"/>
    <property type="molecule type" value="Genomic_DNA"/>
</dbReference>
<dbReference type="AlphaFoldDB" id="A0A9D3PEG5"/>
<gene>
    <name evidence="8" type="ORF">MATL_G00227630</name>
</gene>
<organism evidence="8 9">
    <name type="scientific">Megalops atlanticus</name>
    <name type="common">Tarpon</name>
    <name type="synonym">Clupea gigantea</name>
    <dbReference type="NCBI Taxonomy" id="7932"/>
    <lineage>
        <taxon>Eukaryota</taxon>
        <taxon>Metazoa</taxon>
        <taxon>Chordata</taxon>
        <taxon>Craniata</taxon>
        <taxon>Vertebrata</taxon>
        <taxon>Euteleostomi</taxon>
        <taxon>Actinopterygii</taxon>
        <taxon>Neopterygii</taxon>
        <taxon>Teleostei</taxon>
        <taxon>Elopiformes</taxon>
        <taxon>Megalopidae</taxon>
        <taxon>Megalops</taxon>
    </lineage>
</organism>
<dbReference type="OrthoDB" id="9940970at2759"/>
<keyword evidence="1 6" id="KW-0732">Signal</keyword>
<evidence type="ECO:0000256" key="5">
    <source>
        <dbReference type="SAM" id="Phobius"/>
    </source>
</evidence>
<evidence type="ECO:0000256" key="3">
    <source>
        <dbReference type="ARBA" id="ARBA00025776"/>
    </source>
</evidence>
<feature type="signal peptide" evidence="6">
    <location>
        <begin position="1"/>
        <end position="21"/>
    </location>
</feature>
<evidence type="ECO:0000256" key="4">
    <source>
        <dbReference type="SAM" id="MobiDB-lite"/>
    </source>
</evidence>
<comment type="similarity">
    <text evidence="3">Belongs to the PMEL/NMB family.</text>
</comment>
<dbReference type="InterPro" id="IPR059017">
    <property type="entry name" value="PMEL_NMB_N"/>
</dbReference>
<feature type="compositionally biased region" description="Low complexity" evidence="4">
    <location>
        <begin position="363"/>
        <end position="383"/>
    </location>
</feature>
<feature type="region of interest" description="Disordered" evidence="4">
    <location>
        <begin position="322"/>
        <end position="413"/>
    </location>
</feature>
<keyword evidence="5" id="KW-1133">Transmembrane helix</keyword>
<reference evidence="8" key="1">
    <citation type="submission" date="2021-01" db="EMBL/GenBank/DDBJ databases">
        <authorList>
            <person name="Zahm M."/>
            <person name="Roques C."/>
            <person name="Cabau C."/>
            <person name="Klopp C."/>
            <person name="Donnadieu C."/>
            <person name="Jouanno E."/>
            <person name="Lampietro C."/>
            <person name="Louis A."/>
            <person name="Herpin A."/>
            <person name="Echchiki A."/>
            <person name="Berthelot C."/>
            <person name="Parey E."/>
            <person name="Roest-Crollius H."/>
            <person name="Braasch I."/>
            <person name="Postlethwait J."/>
            <person name="Bobe J."/>
            <person name="Montfort J."/>
            <person name="Bouchez O."/>
            <person name="Begum T."/>
            <person name="Mejri S."/>
            <person name="Adams A."/>
            <person name="Chen W.-J."/>
            <person name="Guiguen Y."/>
        </authorList>
    </citation>
    <scope>NUCLEOTIDE SEQUENCE</scope>
    <source>
        <strain evidence="8">YG-15Mar2019-1</strain>
        <tissue evidence="8">Brain</tissue>
    </source>
</reference>
<dbReference type="Pfam" id="PF26141">
    <property type="entry name" value="PMEL_NMB_N"/>
    <property type="match status" value="1"/>
</dbReference>
<dbReference type="InterPro" id="IPR000601">
    <property type="entry name" value="PKD_dom"/>
</dbReference>
<keyword evidence="9" id="KW-1185">Reference proteome</keyword>
<dbReference type="CDD" id="cd00146">
    <property type="entry name" value="PKD"/>
    <property type="match status" value="1"/>
</dbReference>
<keyword evidence="5" id="KW-0812">Transmembrane</keyword>
<dbReference type="GO" id="GO:0007155">
    <property type="term" value="P:cell adhesion"/>
    <property type="evidence" value="ECO:0007669"/>
    <property type="project" value="TreeGrafter"/>
</dbReference>
<dbReference type="InterPro" id="IPR035986">
    <property type="entry name" value="PKD_dom_sf"/>
</dbReference>
<dbReference type="InterPro" id="IPR046846">
    <property type="entry name" value="PKAT_KLD"/>
</dbReference>
<proteinExistence type="inferred from homology"/>
<dbReference type="Gene3D" id="2.60.40.10">
    <property type="entry name" value="Immunoglobulins"/>
    <property type="match status" value="1"/>
</dbReference>
<sequence length="629" mass="68615">MGALQVILCVTCTFFISQADGRKRYSDMFAHKHSVKFPPIPGWFPDSNPWDDDLYPPFRPHDLTRRRGKPVAAHLTSDSPAMQGSCITFTAALEFPKCQRENANGDLVYDEHCEDANGQVRSGYVYNWTSWLDDYGFGRCADPSRCNVFPDGTPFPQSNDWRRKGYVYVWHTMGQYFQTCGGSSSSLTLNTTNMTLGAGMMEVMVYRTRERRKYSPTASDNGVFFVTDKIPLAVNISQKMARNLSENVFVRGADVVFQVLLHDPSNYLKTAAAVDYIWDFRDGNQLVTHSNVATHAYSGLGNVTVKLMVEAAFRVACPPPTPTPMSFTSPHTTAAPTAPPETHAVTGKAETTPAATTPRLPKTTAAVTPAGSTAAATTGIPTTEPLPPTTDAEVTPGFNASSAPWVTPSGPPVTVPPMKVRRQFSDTECFRYLYGNFEKEILIVEGKISVQSVLAHKIVEVSAAKVTTTTVNFLVKCLGSTPTSACTIISDAPCRQVQNIVCDDVPPSSECEVTLKRTFQQPGTYCVNITLEGVASLALASTHVTIGAGEKGPAAPHTTEVVLSATAILVAIFAFIAFMVYKRYKVYRPVRRSAVESPADGGVRVRFGKLRSSLFPANEERSRLLSDRP</sequence>
<dbReference type="InterPro" id="IPR013783">
    <property type="entry name" value="Ig-like_fold"/>
</dbReference>
<keyword evidence="5" id="KW-0472">Membrane</keyword>
<dbReference type="PROSITE" id="PS50093">
    <property type="entry name" value="PKD"/>
    <property type="match status" value="1"/>
</dbReference>
<dbReference type="GO" id="GO:0005178">
    <property type="term" value="F:integrin binding"/>
    <property type="evidence" value="ECO:0007669"/>
    <property type="project" value="TreeGrafter"/>
</dbReference>
<feature type="non-terminal residue" evidence="8">
    <location>
        <position position="1"/>
    </location>
</feature>
<feature type="domain" description="PKD" evidence="7">
    <location>
        <begin position="270"/>
        <end position="309"/>
    </location>
</feature>
<feature type="chain" id="PRO_5038789340" description="PKD domain-containing protein" evidence="6">
    <location>
        <begin position="22"/>
        <end position="629"/>
    </location>
</feature>
<dbReference type="GO" id="GO:0005886">
    <property type="term" value="C:plasma membrane"/>
    <property type="evidence" value="ECO:0007669"/>
    <property type="project" value="TreeGrafter"/>
</dbReference>
<dbReference type="PANTHER" id="PTHR11861:SF11">
    <property type="entry name" value="TRANSMEMBRANE GLYCOPROTEIN NMB"/>
    <property type="match status" value="1"/>
</dbReference>
<evidence type="ECO:0000256" key="6">
    <source>
        <dbReference type="SAM" id="SignalP"/>
    </source>
</evidence>
<feature type="transmembrane region" description="Helical" evidence="5">
    <location>
        <begin position="561"/>
        <end position="581"/>
    </location>
</feature>
<evidence type="ECO:0000313" key="8">
    <source>
        <dbReference type="EMBL" id="KAG7457484.1"/>
    </source>
</evidence>
<evidence type="ECO:0000313" key="9">
    <source>
        <dbReference type="Proteomes" id="UP001046870"/>
    </source>
</evidence>
<keyword evidence="2" id="KW-0325">Glycoprotein</keyword>
<dbReference type="SUPFAM" id="SSF49299">
    <property type="entry name" value="PKD domain"/>
    <property type="match status" value="1"/>
</dbReference>
<accession>A0A9D3PEG5</accession>
<dbReference type="PANTHER" id="PTHR11861">
    <property type="entry name" value="MELANOCYTE PROTEIN PMEL 17-RELATED"/>
    <property type="match status" value="1"/>
</dbReference>
<feature type="compositionally biased region" description="Low complexity" evidence="4">
    <location>
        <begin position="324"/>
        <end position="344"/>
    </location>
</feature>